<dbReference type="InterPro" id="IPR020054">
    <property type="entry name" value="Prot_inh_SSI_I16_CS"/>
</dbReference>
<comment type="similarity">
    <text evidence="2 8 9">Belongs to the protease inhibitor I16 (SSI) family.</text>
</comment>
<evidence type="ECO:0000256" key="4">
    <source>
        <dbReference type="ARBA" id="ARBA00022525"/>
    </source>
</evidence>
<dbReference type="Proteomes" id="UP000319210">
    <property type="component" value="Unassembled WGS sequence"/>
</dbReference>
<evidence type="ECO:0000256" key="2">
    <source>
        <dbReference type="ARBA" id="ARBA00010472"/>
    </source>
</evidence>
<feature type="signal peptide" evidence="8">
    <location>
        <begin position="1"/>
        <end position="27"/>
    </location>
</feature>
<dbReference type="HAMAP" id="MF_00778">
    <property type="entry name" value="SSI"/>
    <property type="match status" value="1"/>
</dbReference>
<evidence type="ECO:0000313" key="12">
    <source>
        <dbReference type="Proteomes" id="UP000319210"/>
    </source>
</evidence>
<feature type="disulfide bond" evidence="8">
    <location>
        <begin position="100"/>
        <end position="130"/>
    </location>
</feature>
<keyword evidence="8" id="KW-0732">Signal</keyword>
<protein>
    <recommendedName>
        <fullName evidence="8">Probable subtilase-type protease inhibitor</fullName>
    </recommendedName>
</protein>
<evidence type="ECO:0000256" key="6">
    <source>
        <dbReference type="ARBA" id="ARBA00022900"/>
    </source>
</evidence>
<evidence type="ECO:0000256" key="5">
    <source>
        <dbReference type="ARBA" id="ARBA00022690"/>
    </source>
</evidence>
<dbReference type="PROSITE" id="PS00999">
    <property type="entry name" value="SSI"/>
    <property type="match status" value="1"/>
</dbReference>
<evidence type="ECO:0000256" key="3">
    <source>
        <dbReference type="ARBA" id="ARBA00011738"/>
    </source>
</evidence>
<keyword evidence="7 8" id="KW-1015">Disulfide bond</keyword>
<keyword evidence="6 8" id="KW-0722">Serine protease inhibitor</keyword>
<keyword evidence="5 8" id="KW-0646">Protease inhibitor</keyword>
<feature type="domain" description="Subtilisin inhibitor" evidence="10">
    <location>
        <begin position="36"/>
        <end position="128"/>
    </location>
</feature>
<evidence type="ECO:0000259" key="10">
    <source>
        <dbReference type="Pfam" id="PF00720"/>
    </source>
</evidence>
<gene>
    <name evidence="11" type="primary">sti1</name>
    <name evidence="8" type="synonym">sti</name>
    <name evidence="11" type="ORF">SCA03_65130</name>
</gene>
<comment type="subcellular location">
    <subcellularLocation>
        <location evidence="1 8">Secreted</location>
    </subcellularLocation>
</comment>
<dbReference type="RefSeq" id="WP_230989055.1">
    <property type="nucleotide sequence ID" value="NZ_BJMM01000073.1"/>
</dbReference>
<evidence type="ECO:0000313" key="11">
    <source>
        <dbReference type="EMBL" id="GEB53962.1"/>
    </source>
</evidence>
<dbReference type="Gene3D" id="3.30.350.10">
    <property type="entry name" value="Subtilisin inhibitor-like"/>
    <property type="match status" value="1"/>
</dbReference>
<feature type="chain" id="PRO_5021521956" description="Probable subtilase-type protease inhibitor" evidence="8">
    <location>
        <begin position="28"/>
        <end position="142"/>
    </location>
</feature>
<dbReference type="GO" id="GO:0005576">
    <property type="term" value="C:extracellular region"/>
    <property type="evidence" value="ECO:0007669"/>
    <property type="project" value="UniProtKB-SubCell"/>
</dbReference>
<sequence precursor="true">MQTKHWAVATAAALCALGTLGATTATAAPAVESLYAPSAVVISKTQGASADAPAQRAVTLRCLPVGGDHPAPEKACAALREAGGDPAALPRYVEDTGRVCTREYRPVTVSVQGVWDGRRIDHAQTFSNSCELEKQTASVYAF</sequence>
<accession>A0A4Y3R8K2</accession>
<evidence type="ECO:0000256" key="8">
    <source>
        <dbReference type="HAMAP-Rule" id="MF_00778"/>
    </source>
</evidence>
<dbReference type="InterPro" id="IPR000691">
    <property type="entry name" value="Prot_inh_I16_SSI"/>
</dbReference>
<dbReference type="InterPro" id="IPR023549">
    <property type="entry name" value="Subtilisin_inhibitor"/>
</dbReference>
<comment type="function">
    <text evidence="8">Strong inhibitor of bacterial serine proteases such as subtilisin.</text>
</comment>
<dbReference type="PRINTS" id="PR00294">
    <property type="entry name" value="SSBTLNINHBTR"/>
</dbReference>
<name>A0A4Y3R8K2_STRCI</name>
<dbReference type="AlphaFoldDB" id="A0A4Y3R8K2"/>
<dbReference type="SUPFAM" id="SSF55399">
    <property type="entry name" value="Subtilisin inhibitor"/>
    <property type="match status" value="1"/>
</dbReference>
<reference evidence="11 12" key="1">
    <citation type="submission" date="2019-06" db="EMBL/GenBank/DDBJ databases">
        <title>Whole genome shotgun sequence of Streptomyces cacaoi subsp. cacaoi NBRC 12748.</title>
        <authorList>
            <person name="Hosoyama A."/>
            <person name="Uohara A."/>
            <person name="Ohji S."/>
            <person name="Ichikawa N."/>
        </authorList>
    </citation>
    <scope>NUCLEOTIDE SEQUENCE [LARGE SCALE GENOMIC DNA]</scope>
    <source>
        <strain evidence="11 12">NBRC 12748</strain>
    </source>
</reference>
<evidence type="ECO:0000256" key="7">
    <source>
        <dbReference type="ARBA" id="ARBA00023157"/>
    </source>
</evidence>
<dbReference type="InterPro" id="IPR036819">
    <property type="entry name" value="Subtilisin_inhibitor-like_sf"/>
</dbReference>
<keyword evidence="12" id="KW-1185">Reference proteome</keyword>
<evidence type="ECO:0000256" key="9">
    <source>
        <dbReference type="RuleBase" id="RU003471"/>
    </source>
</evidence>
<dbReference type="EMBL" id="BJMM01000073">
    <property type="protein sequence ID" value="GEB53962.1"/>
    <property type="molecule type" value="Genomic_DNA"/>
</dbReference>
<dbReference type="GO" id="GO:0004867">
    <property type="term" value="F:serine-type endopeptidase inhibitor activity"/>
    <property type="evidence" value="ECO:0007669"/>
    <property type="project" value="UniProtKB-UniRule"/>
</dbReference>
<dbReference type="Pfam" id="PF00720">
    <property type="entry name" value="SSI"/>
    <property type="match status" value="1"/>
</dbReference>
<comment type="caution">
    <text evidence="8">Lacks conserved residue(s) required for the propagation of feature annotation.</text>
</comment>
<keyword evidence="4 8" id="KW-0964">Secreted</keyword>
<evidence type="ECO:0000256" key="1">
    <source>
        <dbReference type="ARBA" id="ARBA00004613"/>
    </source>
</evidence>
<comment type="subunit">
    <text evidence="3 8">Homodimer.</text>
</comment>
<feature type="site" description="Reactive bond" evidence="8">
    <location>
        <begin position="102"/>
        <end position="103"/>
    </location>
</feature>
<proteinExistence type="inferred from homology"/>
<organism evidence="11 12">
    <name type="scientific">Streptomyces cacaoi</name>
    <dbReference type="NCBI Taxonomy" id="1898"/>
    <lineage>
        <taxon>Bacteria</taxon>
        <taxon>Bacillati</taxon>
        <taxon>Actinomycetota</taxon>
        <taxon>Actinomycetes</taxon>
        <taxon>Kitasatosporales</taxon>
        <taxon>Streptomycetaceae</taxon>
        <taxon>Streptomyces</taxon>
    </lineage>
</organism>
<comment type="caution">
    <text evidence="11">The sequence shown here is derived from an EMBL/GenBank/DDBJ whole genome shotgun (WGS) entry which is preliminary data.</text>
</comment>